<keyword evidence="6" id="KW-1185">Reference proteome</keyword>
<keyword evidence="1" id="KW-0862">Zinc</keyword>
<sequence>MSEKQEDLVRLQSRKDTIIFLFTEKEKKIEEIQQKENYFEDDILKLQLYKDSLIRLKEEWENVSQEIQEIIPITELSEEIIQEQEIEEKIRKKLLEINQILSSMEEEEEKKEGDKEMKKENRRKEDNIKLQNIQLKPFNGILKEYIGFRQQFRIAVEENENLTDVEKFIYLKSLLTENANEMIDGLEVKGESFKIALEILEKNFGNEEKMIKFHINKIIQLGRVTDSNNLIQLRRLLNSVNIHLRNLNTLKVNPEAKFIIPILQQLFPEDMQILYKRQQKTEEEESVEEMLNFFEKELQIKENIKEKTLNAEAKCFQPRNHQQFRNRGTSNFRPQNYRFYTPRMPTQRYQNPRWIPRPSNQVTAPSTFPALPAPPAPPPQKYSTGSPLICYGCGKTGHMKKHCRAQKQN</sequence>
<keyword evidence="1" id="KW-0479">Metal-binding</keyword>
<dbReference type="GO" id="GO:0008270">
    <property type="term" value="F:zinc ion binding"/>
    <property type="evidence" value="ECO:0007669"/>
    <property type="project" value="UniProtKB-KW"/>
</dbReference>
<evidence type="ECO:0000256" key="3">
    <source>
        <dbReference type="SAM" id="MobiDB-lite"/>
    </source>
</evidence>
<dbReference type="Proteomes" id="UP000036403">
    <property type="component" value="Unassembled WGS sequence"/>
</dbReference>
<feature type="compositionally biased region" description="Pro residues" evidence="3">
    <location>
        <begin position="371"/>
        <end position="380"/>
    </location>
</feature>
<dbReference type="Pfam" id="PF03564">
    <property type="entry name" value="DUF1759"/>
    <property type="match status" value="1"/>
</dbReference>
<protein>
    <recommendedName>
        <fullName evidence="4">CCHC-type domain-containing protein</fullName>
    </recommendedName>
</protein>
<dbReference type="STRING" id="67767.A0A0J7JX08"/>
<reference evidence="5 6" key="1">
    <citation type="submission" date="2015-04" db="EMBL/GenBank/DDBJ databases">
        <title>Lasius niger genome sequencing.</title>
        <authorList>
            <person name="Konorov E.A."/>
            <person name="Nikitin M.A."/>
            <person name="Kirill M.V."/>
            <person name="Chang P."/>
        </authorList>
    </citation>
    <scope>NUCLEOTIDE SEQUENCE [LARGE SCALE GENOMIC DNA]</scope>
    <source>
        <tissue evidence="5">Whole</tissue>
    </source>
</reference>
<feature type="region of interest" description="Disordered" evidence="3">
    <location>
        <begin position="348"/>
        <end position="381"/>
    </location>
</feature>
<evidence type="ECO:0000313" key="6">
    <source>
        <dbReference type="Proteomes" id="UP000036403"/>
    </source>
</evidence>
<dbReference type="SUPFAM" id="SSF57756">
    <property type="entry name" value="Retrovirus zinc finger-like domains"/>
    <property type="match status" value="1"/>
</dbReference>
<dbReference type="GO" id="GO:0003676">
    <property type="term" value="F:nucleic acid binding"/>
    <property type="evidence" value="ECO:0007669"/>
    <property type="project" value="InterPro"/>
</dbReference>
<dbReference type="AlphaFoldDB" id="A0A0J7JX08"/>
<evidence type="ECO:0000256" key="1">
    <source>
        <dbReference type="PROSITE-ProRule" id="PRU00047"/>
    </source>
</evidence>
<dbReference type="PANTHER" id="PTHR22954:SF3">
    <property type="entry name" value="PROTEIN CBG08539"/>
    <property type="match status" value="1"/>
</dbReference>
<dbReference type="InterPro" id="IPR005312">
    <property type="entry name" value="DUF1759"/>
</dbReference>
<dbReference type="PROSITE" id="PS50158">
    <property type="entry name" value="ZF_CCHC"/>
    <property type="match status" value="1"/>
</dbReference>
<dbReference type="EMBL" id="LBMM01023405">
    <property type="protein sequence ID" value="KMQ82728.1"/>
    <property type="molecule type" value="Genomic_DNA"/>
</dbReference>
<dbReference type="OrthoDB" id="7444419at2759"/>
<dbReference type="PANTHER" id="PTHR22954">
    <property type="entry name" value="RETROVIRAL PROTEASE-RELATED"/>
    <property type="match status" value="1"/>
</dbReference>
<keyword evidence="2" id="KW-0175">Coiled coil</keyword>
<dbReference type="InterPro" id="IPR036875">
    <property type="entry name" value="Znf_CCHC_sf"/>
</dbReference>
<comment type="caution">
    <text evidence="5">The sequence shown here is derived from an EMBL/GenBank/DDBJ whole genome shotgun (WGS) entry which is preliminary data.</text>
</comment>
<accession>A0A0J7JX08</accession>
<organism evidence="5 6">
    <name type="scientific">Lasius niger</name>
    <name type="common">Black garden ant</name>
    <dbReference type="NCBI Taxonomy" id="67767"/>
    <lineage>
        <taxon>Eukaryota</taxon>
        <taxon>Metazoa</taxon>
        <taxon>Ecdysozoa</taxon>
        <taxon>Arthropoda</taxon>
        <taxon>Hexapoda</taxon>
        <taxon>Insecta</taxon>
        <taxon>Pterygota</taxon>
        <taxon>Neoptera</taxon>
        <taxon>Endopterygota</taxon>
        <taxon>Hymenoptera</taxon>
        <taxon>Apocrita</taxon>
        <taxon>Aculeata</taxon>
        <taxon>Formicoidea</taxon>
        <taxon>Formicidae</taxon>
        <taxon>Formicinae</taxon>
        <taxon>Lasius</taxon>
        <taxon>Lasius</taxon>
    </lineage>
</organism>
<keyword evidence="1" id="KW-0863">Zinc-finger</keyword>
<evidence type="ECO:0000313" key="5">
    <source>
        <dbReference type="EMBL" id="KMQ82728.1"/>
    </source>
</evidence>
<dbReference type="InterPro" id="IPR001878">
    <property type="entry name" value="Znf_CCHC"/>
</dbReference>
<gene>
    <name evidence="5" type="ORF">RF55_22041</name>
</gene>
<feature type="domain" description="CCHC-type" evidence="4">
    <location>
        <begin position="390"/>
        <end position="404"/>
    </location>
</feature>
<dbReference type="PaxDb" id="67767-A0A0J7JX08"/>
<feature type="coiled-coil region" evidence="2">
    <location>
        <begin position="87"/>
        <end position="124"/>
    </location>
</feature>
<name>A0A0J7JX08_LASNI</name>
<proteinExistence type="predicted"/>
<evidence type="ECO:0000256" key="2">
    <source>
        <dbReference type="SAM" id="Coils"/>
    </source>
</evidence>
<evidence type="ECO:0000259" key="4">
    <source>
        <dbReference type="PROSITE" id="PS50158"/>
    </source>
</evidence>